<dbReference type="AlphaFoldDB" id="A0A0B7B2Q8"/>
<feature type="non-terminal residue" evidence="1">
    <location>
        <position position="1"/>
    </location>
</feature>
<sequence length="56" mass="6228">LLYMMAILLDTTCAVDQTTETCVAKSPHSKPHCIRGELLTAVDFIIRTYLTVQSSK</sequence>
<gene>
    <name evidence="1" type="primary">ORF157694</name>
</gene>
<accession>A0A0B7B2Q8</accession>
<protein>
    <submittedName>
        <fullName evidence="1">Uncharacterized protein</fullName>
    </submittedName>
</protein>
<proteinExistence type="predicted"/>
<name>A0A0B7B2Q8_9EUPU</name>
<dbReference type="EMBL" id="HACG01040287">
    <property type="protein sequence ID" value="CEK87152.1"/>
    <property type="molecule type" value="Transcribed_RNA"/>
</dbReference>
<reference evidence="1" key="1">
    <citation type="submission" date="2014-12" db="EMBL/GenBank/DDBJ databases">
        <title>Insight into the proteome of Arion vulgaris.</title>
        <authorList>
            <person name="Aradska J."/>
            <person name="Bulat T."/>
            <person name="Smidak R."/>
            <person name="Sarate P."/>
            <person name="Gangsoo J."/>
            <person name="Sialana F."/>
            <person name="Bilban M."/>
            <person name="Lubec G."/>
        </authorList>
    </citation>
    <scope>NUCLEOTIDE SEQUENCE</scope>
    <source>
        <tissue evidence="1">Skin</tissue>
    </source>
</reference>
<evidence type="ECO:0000313" key="1">
    <source>
        <dbReference type="EMBL" id="CEK87152.1"/>
    </source>
</evidence>
<organism evidence="1">
    <name type="scientific">Arion vulgaris</name>
    <dbReference type="NCBI Taxonomy" id="1028688"/>
    <lineage>
        <taxon>Eukaryota</taxon>
        <taxon>Metazoa</taxon>
        <taxon>Spiralia</taxon>
        <taxon>Lophotrochozoa</taxon>
        <taxon>Mollusca</taxon>
        <taxon>Gastropoda</taxon>
        <taxon>Heterobranchia</taxon>
        <taxon>Euthyneura</taxon>
        <taxon>Panpulmonata</taxon>
        <taxon>Eupulmonata</taxon>
        <taxon>Stylommatophora</taxon>
        <taxon>Helicina</taxon>
        <taxon>Arionoidea</taxon>
        <taxon>Arionidae</taxon>
        <taxon>Arion</taxon>
    </lineage>
</organism>